<keyword evidence="2" id="KW-0812">Transmembrane</keyword>
<keyword evidence="2" id="KW-0472">Membrane</keyword>
<keyword evidence="4" id="KW-1185">Reference proteome</keyword>
<feature type="transmembrane region" description="Helical" evidence="2">
    <location>
        <begin position="20"/>
        <end position="42"/>
    </location>
</feature>
<dbReference type="AlphaFoldDB" id="A0A1D8JD78"/>
<proteinExistence type="predicted"/>
<sequence length="82" mass="8896">MGPFNEQDENNQLSFSERIGLLGAVLVAIGDALALASVAAAIDEDRQSNQEQTQQIENLQKQIDELKNEISKGQGLPDAETK</sequence>
<dbReference type="EMBL" id="CP017560">
    <property type="protein sequence ID" value="AOV06662.1"/>
    <property type="molecule type" value="Genomic_DNA"/>
</dbReference>
<gene>
    <name evidence="3" type="ORF">BI350_02930</name>
</gene>
<protein>
    <recommendedName>
        <fullName evidence="5">Translation initiation factor 2</fullName>
    </recommendedName>
</protein>
<evidence type="ECO:0000256" key="1">
    <source>
        <dbReference type="SAM" id="Coils"/>
    </source>
</evidence>
<evidence type="ECO:0008006" key="5">
    <source>
        <dbReference type="Google" id="ProtNLM"/>
    </source>
</evidence>
<accession>A0A1D8JD78</accession>
<evidence type="ECO:0000256" key="2">
    <source>
        <dbReference type="SAM" id="Phobius"/>
    </source>
</evidence>
<keyword evidence="1" id="KW-0175">Coiled coil</keyword>
<name>A0A1D8JD78_9BACL</name>
<organism evidence="3 4">
    <name type="scientific">Sporosarcina ureilytica</name>
    <dbReference type="NCBI Taxonomy" id="298596"/>
    <lineage>
        <taxon>Bacteria</taxon>
        <taxon>Bacillati</taxon>
        <taxon>Bacillota</taxon>
        <taxon>Bacilli</taxon>
        <taxon>Bacillales</taxon>
        <taxon>Caryophanaceae</taxon>
        <taxon>Sporosarcina</taxon>
    </lineage>
</organism>
<evidence type="ECO:0000313" key="4">
    <source>
        <dbReference type="Proteomes" id="UP000185746"/>
    </source>
</evidence>
<keyword evidence="2" id="KW-1133">Transmembrane helix</keyword>
<dbReference type="Proteomes" id="UP000185746">
    <property type="component" value="Chromosome"/>
</dbReference>
<evidence type="ECO:0000313" key="3">
    <source>
        <dbReference type="EMBL" id="AOV06662.1"/>
    </source>
</evidence>
<dbReference type="KEGG" id="surl:BI350_02930"/>
<reference evidence="3 4" key="1">
    <citation type="submission" date="2016-09" db="EMBL/GenBank/DDBJ databases">
        <title>Complete genome sequence of the Lysinibacillus sphaericus LMG 22257, a specie of Bacillus with ureolytic activity that can effectively biodeposit calcium carbonate.</title>
        <authorList>
            <person name="Yan W."/>
        </authorList>
    </citation>
    <scope>NUCLEOTIDE SEQUENCE [LARGE SCALE GENOMIC DNA]</scope>
    <source>
        <strain evidence="3 4">LMG 22257</strain>
    </source>
</reference>
<feature type="coiled-coil region" evidence="1">
    <location>
        <begin position="42"/>
        <end position="76"/>
    </location>
</feature>